<keyword evidence="6" id="KW-1185">Reference proteome</keyword>
<dbReference type="InterPro" id="IPR026919">
    <property type="entry name" value="ADGRV1"/>
</dbReference>
<dbReference type="InterPro" id="IPR038081">
    <property type="entry name" value="CalX-like_sf"/>
</dbReference>
<dbReference type="RefSeq" id="WP_077027665.1">
    <property type="nucleotide sequence ID" value="NZ_CP017641.1"/>
</dbReference>
<proteinExistence type="predicted"/>
<dbReference type="Proteomes" id="UP000187735">
    <property type="component" value="Chromosome"/>
</dbReference>
<dbReference type="STRING" id="1891926.Fuma_06357"/>
<keyword evidence="3" id="KW-0106">Calcium</keyword>
<dbReference type="SUPFAM" id="SSF141072">
    <property type="entry name" value="CalX-like"/>
    <property type="match status" value="3"/>
</dbReference>
<sequence length="734" mass="74839">MRDILKSFMSNGLQLTGQGSLRRRRSGYKTAADGFENAACERLEDRALLAAQNILSDAPVKQVAAGETVDIPIVYQTTDDNGAGVALRASLIDFNLHFDADALTFVEVINVFQEGLQGGSIQTLTESKSDNDAATDTVLKARYTDTDAAQDAGWPNSHGNNGRTLYVARFTAKAGFSGTSINFTDNETGAITGQSGTFDFSAASLILQAPSGPTISISNASAVSEGGNAVFNVTLSAAMATAVTVNYSTVDGDGPTGALAGEDYTAKTDQTLTFAPGETQKQITIATTDDALVEATETFDVTLSNASGVSIGNATAQGTITDNDDPLPRISAINALPVTEGEVATFTVRLNVAADSAVTVKYRTADGNGPSGATDGVDLTAISNQTLTFAAGETEKTVTVTTLDDDNPEPAETFELQFFDSVGATIATPAAIGTINDNDAALPSLSISDAAAVAEGSDAVFTVTLSEAAASDVTVRYSTANGAGPTGAVAGADFSGHTNTQLTFTPGETSKTITITTVDDTLPESNETFSVVLSGAGGAVIGTATATGTINDNDGGGNQGNGNVDGDSDFDASDAFMIHLVKLSGTNTQIDQSKGSSPLTAAQIRANIDQLGLAADVDGNGAFNASDSFLIQLVKLSGTNTQIDQSKGSSALTAAQIRANVDSLGNSASGSSSRVAAVRASFGVSSSAQSEQDDLFDDSSSAATATAIATPDAGSSDDLASDVWGEFRSWIDTI</sequence>
<dbReference type="InterPro" id="IPR003644">
    <property type="entry name" value="Calx_beta"/>
</dbReference>
<evidence type="ECO:0000256" key="2">
    <source>
        <dbReference type="ARBA" id="ARBA00022737"/>
    </source>
</evidence>
<evidence type="ECO:0000256" key="1">
    <source>
        <dbReference type="ARBA" id="ARBA00022729"/>
    </source>
</evidence>
<dbReference type="EMBL" id="CP017641">
    <property type="protein sequence ID" value="APZ96684.1"/>
    <property type="molecule type" value="Genomic_DNA"/>
</dbReference>
<accession>A0A1P8WRK2</accession>
<dbReference type="Pfam" id="PF03160">
    <property type="entry name" value="Calx-beta"/>
    <property type="match status" value="3"/>
</dbReference>
<dbReference type="OrthoDB" id="220328at2"/>
<evidence type="ECO:0000259" key="4">
    <source>
        <dbReference type="SMART" id="SM00237"/>
    </source>
</evidence>
<dbReference type="KEGG" id="fmr:Fuma_06357"/>
<evidence type="ECO:0000313" key="6">
    <source>
        <dbReference type="Proteomes" id="UP000187735"/>
    </source>
</evidence>
<organism evidence="5 6">
    <name type="scientific">Fuerstiella marisgermanici</name>
    <dbReference type="NCBI Taxonomy" id="1891926"/>
    <lineage>
        <taxon>Bacteria</taxon>
        <taxon>Pseudomonadati</taxon>
        <taxon>Planctomycetota</taxon>
        <taxon>Planctomycetia</taxon>
        <taxon>Planctomycetales</taxon>
        <taxon>Planctomycetaceae</taxon>
        <taxon>Fuerstiella</taxon>
    </lineage>
</organism>
<dbReference type="Gene3D" id="2.60.40.2030">
    <property type="match status" value="3"/>
</dbReference>
<feature type="domain" description="Calx-beta" evidence="4">
    <location>
        <begin position="431"/>
        <end position="534"/>
    </location>
</feature>
<dbReference type="PANTHER" id="PTHR46682">
    <property type="entry name" value="ADHESION G-PROTEIN COUPLED RECEPTOR V1"/>
    <property type="match status" value="1"/>
</dbReference>
<dbReference type="GO" id="GO:0004930">
    <property type="term" value="F:G protein-coupled receptor activity"/>
    <property type="evidence" value="ECO:0007669"/>
    <property type="project" value="InterPro"/>
</dbReference>
<gene>
    <name evidence="5" type="ORF">Fuma_06357</name>
</gene>
<keyword evidence="2" id="KW-0677">Repeat</keyword>
<dbReference type="AlphaFoldDB" id="A0A1P8WRK2"/>
<dbReference type="PANTHER" id="PTHR46682:SF1">
    <property type="entry name" value="ADHESION G-PROTEIN COUPLED RECEPTOR V1"/>
    <property type="match status" value="1"/>
</dbReference>
<keyword evidence="1" id="KW-0732">Signal</keyword>
<evidence type="ECO:0000256" key="3">
    <source>
        <dbReference type="ARBA" id="ARBA00022837"/>
    </source>
</evidence>
<reference evidence="5 6" key="1">
    <citation type="journal article" date="2016" name="Front. Microbiol.">
        <title>Fuerstia marisgermanicae gen. nov., sp. nov., an Unusual Member of the Phylum Planctomycetes from the German Wadden Sea.</title>
        <authorList>
            <person name="Kohn T."/>
            <person name="Heuer A."/>
            <person name="Jogler M."/>
            <person name="Vollmers J."/>
            <person name="Boedeker C."/>
            <person name="Bunk B."/>
            <person name="Rast P."/>
            <person name="Borchert D."/>
            <person name="Glockner I."/>
            <person name="Freese H.M."/>
            <person name="Klenk H.P."/>
            <person name="Overmann J."/>
            <person name="Kaster A.K."/>
            <person name="Rohde M."/>
            <person name="Wiegand S."/>
            <person name="Jogler C."/>
        </authorList>
    </citation>
    <scope>NUCLEOTIDE SEQUENCE [LARGE SCALE GENOMIC DNA]</scope>
    <source>
        <strain evidence="5 6">NH11</strain>
    </source>
</reference>
<dbReference type="SMART" id="SM00237">
    <property type="entry name" value="Calx_beta"/>
    <property type="match status" value="3"/>
</dbReference>
<evidence type="ECO:0000313" key="5">
    <source>
        <dbReference type="EMBL" id="APZ96684.1"/>
    </source>
</evidence>
<feature type="domain" description="Calx-beta" evidence="4">
    <location>
        <begin position="316"/>
        <end position="419"/>
    </location>
</feature>
<name>A0A1P8WRK2_9PLAN</name>
<dbReference type="GO" id="GO:0016020">
    <property type="term" value="C:membrane"/>
    <property type="evidence" value="ECO:0007669"/>
    <property type="project" value="InterPro"/>
</dbReference>
<protein>
    <submittedName>
        <fullName evidence="5">Sodium/calcium exchanger 1</fullName>
    </submittedName>
</protein>
<feature type="domain" description="Calx-beta" evidence="4">
    <location>
        <begin position="204"/>
        <end position="304"/>
    </location>
</feature>